<accession>A0A016TPI3</accession>
<evidence type="ECO:0000313" key="3">
    <source>
        <dbReference type="Proteomes" id="UP000024635"/>
    </source>
</evidence>
<keyword evidence="3" id="KW-1185">Reference proteome</keyword>
<evidence type="ECO:0000313" key="2">
    <source>
        <dbReference type="EMBL" id="EYC04621.1"/>
    </source>
</evidence>
<reference evidence="3" key="1">
    <citation type="journal article" date="2015" name="Nat. Genet.">
        <title>The genome and transcriptome of the zoonotic hookworm Ancylostoma ceylanicum identify infection-specific gene families.</title>
        <authorList>
            <person name="Schwarz E.M."/>
            <person name="Hu Y."/>
            <person name="Antoshechkin I."/>
            <person name="Miller M.M."/>
            <person name="Sternberg P.W."/>
            <person name="Aroian R.V."/>
        </authorList>
    </citation>
    <scope>NUCLEOTIDE SEQUENCE</scope>
    <source>
        <strain evidence="3">HY135</strain>
    </source>
</reference>
<dbReference type="AlphaFoldDB" id="A0A016TPI3"/>
<sequence>MQLLVVLFSFVFSRSSSFLCNQCGGERYGGGLRLLRAMCCSATAIECAAGLVCLRAVVVSPQKSFILSGCHVPEDGLIGCDFHNLPHNATIHRCTCLDQSCQKFFPNGDCPRPRDASSRPITHQRKLHALDFTSKVTTTSSTTTTASPFISSTTLPARKYLPRIKIHATASAAVSGAVSAQFSFEAVVILMSCFVFYVFASSLQ</sequence>
<comment type="caution">
    <text evidence="2">The sequence shown here is derived from an EMBL/GenBank/DDBJ whole genome shotgun (WGS) entry which is preliminary data.</text>
</comment>
<dbReference type="Proteomes" id="UP000024635">
    <property type="component" value="Unassembled WGS sequence"/>
</dbReference>
<protein>
    <submittedName>
        <fullName evidence="2">Uncharacterized protein</fullName>
    </submittedName>
</protein>
<feature type="chain" id="PRO_5001491269" evidence="1">
    <location>
        <begin position="18"/>
        <end position="204"/>
    </location>
</feature>
<dbReference type="EMBL" id="JARK01001422">
    <property type="protein sequence ID" value="EYC04621.1"/>
    <property type="molecule type" value="Genomic_DNA"/>
</dbReference>
<organism evidence="2 3">
    <name type="scientific">Ancylostoma ceylanicum</name>
    <dbReference type="NCBI Taxonomy" id="53326"/>
    <lineage>
        <taxon>Eukaryota</taxon>
        <taxon>Metazoa</taxon>
        <taxon>Ecdysozoa</taxon>
        <taxon>Nematoda</taxon>
        <taxon>Chromadorea</taxon>
        <taxon>Rhabditida</taxon>
        <taxon>Rhabditina</taxon>
        <taxon>Rhabditomorpha</taxon>
        <taxon>Strongyloidea</taxon>
        <taxon>Ancylostomatidae</taxon>
        <taxon>Ancylostomatinae</taxon>
        <taxon>Ancylostoma</taxon>
    </lineage>
</organism>
<keyword evidence="1" id="KW-0732">Signal</keyword>
<dbReference type="OrthoDB" id="5828571at2759"/>
<feature type="signal peptide" evidence="1">
    <location>
        <begin position="1"/>
        <end position="17"/>
    </location>
</feature>
<proteinExistence type="predicted"/>
<evidence type="ECO:0000256" key="1">
    <source>
        <dbReference type="SAM" id="SignalP"/>
    </source>
</evidence>
<name>A0A016TPI3_9BILA</name>
<gene>
    <name evidence="2" type="primary">Acey_s0086.g1889</name>
    <name evidence="2" type="synonym">Acey-clec-90</name>
    <name evidence="2" type="ORF">Y032_0086g1889</name>
</gene>